<reference evidence="1 2" key="1">
    <citation type="submission" date="2019-10" db="EMBL/GenBank/DDBJ databases">
        <title>Actinomadura rubteroloni sp. nov. and Actinomadura macrotermitis sp. nov., isolated from the gut of fungus growing-termite Macrotermes natalensis.</title>
        <authorList>
            <person name="Benndorf R."/>
            <person name="Martin K."/>
            <person name="Kuefner M."/>
            <person name="De Beer W."/>
            <person name="Kaster A.-K."/>
            <person name="Vollmers J."/>
            <person name="Poulsen M."/>
            <person name="Beemelmanns C."/>
        </authorList>
    </citation>
    <scope>NUCLEOTIDE SEQUENCE [LARGE SCALE GENOMIC DNA]</scope>
    <source>
        <strain evidence="1 2">RB68</strain>
    </source>
</reference>
<accession>A0A7K0C810</accession>
<gene>
    <name evidence="1" type="ORF">ACRB68_76120</name>
</gene>
<dbReference type="OrthoDB" id="3356903at2"/>
<comment type="caution">
    <text evidence="1">The sequence shown here is derived from an EMBL/GenBank/DDBJ whole genome shotgun (WGS) entry which is preliminary data.</text>
</comment>
<keyword evidence="2" id="KW-1185">Reference proteome</keyword>
<evidence type="ECO:0000313" key="1">
    <source>
        <dbReference type="EMBL" id="MQY09486.1"/>
    </source>
</evidence>
<proteinExistence type="predicted"/>
<sequence>MRRLLEALALWLSALVARFSDEPPQPRAPISTWFTSRLPSSVPEASFQVKVGITWPPLSVALPPALKAAAEQQLRDCMADELKRFSVLEAGEAATAVNTVLNRHLRLPYGSETIRLVSAEAEVEPEPGGVELAERLEGLRRDKSAANVAGLAEFERLRVLAEQVLPSPALIRLWWMKGDPARLPEMVQMGDLFERASALVQGRPTPASRQDPLAELFQDLVHGLRPTERELLPAQLHRIFLSFERADLAAALETLNRPAAHPASGFNGHPTTAG</sequence>
<dbReference type="Proteomes" id="UP000487268">
    <property type="component" value="Unassembled WGS sequence"/>
</dbReference>
<protein>
    <submittedName>
        <fullName evidence="1">Uncharacterized protein</fullName>
    </submittedName>
</protein>
<name>A0A7K0C810_9ACTN</name>
<dbReference type="EMBL" id="WEGH01000006">
    <property type="protein sequence ID" value="MQY09486.1"/>
    <property type="molecule type" value="Genomic_DNA"/>
</dbReference>
<dbReference type="RefSeq" id="WP_153541426.1">
    <property type="nucleotide sequence ID" value="NZ_WEGH01000006.1"/>
</dbReference>
<dbReference type="AlphaFoldDB" id="A0A7K0C810"/>
<evidence type="ECO:0000313" key="2">
    <source>
        <dbReference type="Proteomes" id="UP000487268"/>
    </source>
</evidence>
<organism evidence="1 2">
    <name type="scientific">Actinomadura macrotermitis</name>
    <dbReference type="NCBI Taxonomy" id="2585200"/>
    <lineage>
        <taxon>Bacteria</taxon>
        <taxon>Bacillati</taxon>
        <taxon>Actinomycetota</taxon>
        <taxon>Actinomycetes</taxon>
        <taxon>Streptosporangiales</taxon>
        <taxon>Thermomonosporaceae</taxon>
        <taxon>Actinomadura</taxon>
    </lineage>
</organism>